<dbReference type="OrthoDB" id="10480046at2759"/>
<evidence type="ECO:0000313" key="5">
    <source>
        <dbReference type="EMBL" id="KAE9316135.1"/>
    </source>
</evidence>
<protein>
    <submittedName>
        <fullName evidence="3">Uncharacterized protein</fullName>
    </submittedName>
</protein>
<dbReference type="Proteomes" id="UP000440732">
    <property type="component" value="Unassembled WGS sequence"/>
</dbReference>
<accession>A0A6A3U8P3</accession>
<reference evidence="6 7" key="1">
    <citation type="submission" date="2018-08" db="EMBL/GenBank/DDBJ databases">
        <title>Genomic investigation of the strawberry pathogen Phytophthora fragariae indicates pathogenicity is determined by transcriptional variation in three key races.</title>
        <authorList>
            <person name="Adams T.M."/>
            <person name="Armitage A.D."/>
            <person name="Sobczyk M.K."/>
            <person name="Bates H.J."/>
            <person name="Dunwell J.M."/>
            <person name="Nellist C.F."/>
            <person name="Harrison R.J."/>
        </authorList>
    </citation>
    <scope>NUCLEOTIDE SEQUENCE [LARGE SCALE GENOMIC DNA]</scope>
    <source>
        <strain evidence="5 7">A4</strain>
        <strain evidence="4 6">NOV-27</strain>
        <strain evidence="3 8">NOV-5</strain>
        <strain evidence="2 9">NOV-71</strain>
    </source>
</reference>
<proteinExistence type="predicted"/>
<evidence type="ECO:0000313" key="9">
    <source>
        <dbReference type="Proteomes" id="UP000441208"/>
    </source>
</evidence>
<feature type="region of interest" description="Disordered" evidence="1">
    <location>
        <begin position="119"/>
        <end position="171"/>
    </location>
</feature>
<evidence type="ECO:0000313" key="8">
    <source>
        <dbReference type="Proteomes" id="UP000440732"/>
    </source>
</evidence>
<evidence type="ECO:0000256" key="1">
    <source>
        <dbReference type="SAM" id="MobiDB-lite"/>
    </source>
</evidence>
<dbReference type="Proteomes" id="UP000441208">
    <property type="component" value="Unassembled WGS sequence"/>
</dbReference>
<dbReference type="EMBL" id="QXGA01000329">
    <property type="protein sequence ID" value="KAE9147754.1"/>
    <property type="molecule type" value="Genomic_DNA"/>
</dbReference>
<organism evidence="3 8">
    <name type="scientific">Phytophthora fragariae</name>
    <dbReference type="NCBI Taxonomy" id="53985"/>
    <lineage>
        <taxon>Eukaryota</taxon>
        <taxon>Sar</taxon>
        <taxon>Stramenopiles</taxon>
        <taxon>Oomycota</taxon>
        <taxon>Peronosporomycetes</taxon>
        <taxon>Peronosporales</taxon>
        <taxon>Peronosporaceae</taxon>
        <taxon>Phytophthora</taxon>
    </lineage>
</organism>
<evidence type="ECO:0000313" key="4">
    <source>
        <dbReference type="EMBL" id="KAE9218203.1"/>
    </source>
</evidence>
<dbReference type="EMBL" id="QXFZ01000369">
    <property type="protein sequence ID" value="KAE9119178.1"/>
    <property type="molecule type" value="Genomic_DNA"/>
</dbReference>
<evidence type="ECO:0000313" key="7">
    <source>
        <dbReference type="Proteomes" id="UP000437068"/>
    </source>
</evidence>
<evidence type="ECO:0000313" key="6">
    <source>
        <dbReference type="Proteomes" id="UP000433483"/>
    </source>
</evidence>
<evidence type="ECO:0000313" key="3">
    <source>
        <dbReference type="EMBL" id="KAE9147754.1"/>
    </source>
</evidence>
<dbReference type="Proteomes" id="UP000433483">
    <property type="component" value="Unassembled WGS sequence"/>
</dbReference>
<evidence type="ECO:0000313" key="2">
    <source>
        <dbReference type="EMBL" id="KAE9119178.1"/>
    </source>
</evidence>
<name>A0A6A3U8P3_9STRA</name>
<dbReference type="EMBL" id="QXGE01000319">
    <property type="protein sequence ID" value="KAE9316135.1"/>
    <property type="molecule type" value="Genomic_DNA"/>
</dbReference>
<sequence length="171" mass="18288">MSGSKFTLHLRQVDDACKIALGLPANVLKVEWVDYVLQVAAGTNSGALNATELVDKLTEVRALCAKSRSGLMAKVGHELSVPFEPAELVPVIRPDALAVVMVPRQHALDCTMNGKAKKGASMFVAPPKPSRTKDNKRKVPSRGGGGRPPKRHKHLSDLSSDESDGELMSSP</sequence>
<gene>
    <name evidence="5" type="ORF">PF001_g7454</name>
    <name evidence="4" type="ORF">PF005_g8354</name>
    <name evidence="3" type="ORF">PF006_g7590</name>
    <name evidence="2" type="ORF">PF007_g8647</name>
</gene>
<dbReference type="EMBL" id="QXGB01000353">
    <property type="protein sequence ID" value="KAE9218203.1"/>
    <property type="molecule type" value="Genomic_DNA"/>
</dbReference>
<dbReference type="AlphaFoldDB" id="A0A6A3U8P3"/>
<keyword evidence="6" id="KW-1185">Reference proteome</keyword>
<dbReference type="Proteomes" id="UP000437068">
    <property type="component" value="Unassembled WGS sequence"/>
</dbReference>
<comment type="caution">
    <text evidence="3">The sequence shown here is derived from an EMBL/GenBank/DDBJ whole genome shotgun (WGS) entry which is preliminary data.</text>
</comment>